<reference evidence="1 2" key="1">
    <citation type="journal article" date="2023" name="ACS Omega">
        <title>Identification of the Neoaspergillic Acid Biosynthesis Gene Cluster by Establishing an In Vitro CRISPR-Ribonucleoprotein Genetic System in Aspergillus melleus.</title>
        <authorList>
            <person name="Yuan B."/>
            <person name="Grau M.F."/>
            <person name="Murata R.M."/>
            <person name="Torok T."/>
            <person name="Venkateswaran K."/>
            <person name="Stajich J.E."/>
            <person name="Wang C.C.C."/>
        </authorList>
    </citation>
    <scope>NUCLEOTIDE SEQUENCE [LARGE SCALE GENOMIC DNA]</scope>
    <source>
        <strain evidence="1 2">IMV 1140</strain>
    </source>
</reference>
<name>A0ACC3BDZ5_9EURO</name>
<accession>A0ACC3BDZ5</accession>
<keyword evidence="2" id="KW-1185">Reference proteome</keyword>
<sequence length="1630" mass="178748">MKFLSVGALALLAAQAAGASIKHRLSGFTLTEHPDPVKRELLQKIVTWDNKSLFVNGERIAIFSAEVHPFRLPVPSLWIDILQKIKAAGFNTVSIYIDWALLEGKQGDYRADGVLALEPFFDAAKEAGIYLIARPGPYINAEASGGGFPGWLQRVNGTLRSGDKAYLEATDNYIANVAATVAKAQITNGGPVILYQPENEYSGACCGEKFPDGEYFQYVIDQARDAGIVVPMISNDAYAGGHNAPGTGVGEADIYGHDSYPLGFDCANPSVWPSGNLPTDFRQKHLEQSPSTPFSLLEFQAGAFDPWGGPGFAKCASLVNHEFERVFYKNDLSFGTAILNLYMTFGGTNWGNLGHPGGYTSYDYGSPLTETRNITREKYSELKLIGNFVKSSPSYLLATPGNLTTGVYTDTSDLSVTPLIGRDTGSFFVVRHKDYSSQNSVSYKLNVPTSAGKLTIPQLKGSLTLSGRDSKIHVVDYNVSDTNILYSTAEVFTWKKFGNTKTLVVYGGPNEHHELAVSGQSKVKVIEGSESGIVSKQIKKAVVVGWDVSTTRRIIQIGDLRVILLDRNSAYNYWVPQLPAEGTSPGYSTQKNAASSIIVNAGYLVRTAYLKGSDLHLTADFNATTPIEVIGAPSKAKNLVINGKKASHKVDKNGIWSSEVKYTAPKIKLPELNKLTWKYLDTLPEIKSSYDDSDWPAADLKKTKNTFRPLDTPTSLYSSDYGFHTGYLVYRGHFKANGDETELFIRTQGGSAFGSSVWLDDKNIGSWTGIDKNKDYNATYELPKLKRGKSYVFTVVIDNMGLDENWIVGQEEMKNPRGILNYKLSGRDASAITWKLTGNLGGEDYADKARGPLNEGGLFAERQGYHLPQPPTKNWKSDSPFKGLSKPGVAFYATQFDLDIPKGWDVPLYFNFGNSTEAAYRVQLYVNGYQYGKYVSNVGPQTSYPVPEGVLNYRGTNYVALTLFALESDGAKVESLELVNTTPVLTALGEIKAADQPKRYGRDRDPLSPSSSRLSQEAGESSLLESPPDSSRRNSRHGLEIQQFSPQEMIAPQSAMHSISVNLGGSTDEIFVGEPSSSGPGDPASDVVARGILPEEQARGIYERFVTGSKNFLPLFDPIRDTFDSIRSRSLFCFSVILYLASRAVPELRGDGHLQRVLQDEAQRLAEDSFFERPTKLETVQGMILLAAYSEKTWFSTALILRTALDSGLERSLDTLLEQTEIPRSYISASLEDRKLVWQTRTWLISFTLELDVASGTGRKSRLSEVDVVKLKRFLEYPLSLPSDMRNVCIIELHQLRARSRQIIESSSAADLTAVELPAVMMRLQNWWTSWDEIHDHNGFHAGAFQRCSLKLMLNYAKIFVLCATIARIQKLDPDSSERESDVVLGLWKSLVEVIMNQLAFLIHETAYRCQLTWAPTYPALTIAFVTTFAVRIARWRPTLIDHTLLLRRVQQISDFIKLPPYPDIHRTVSIFVRYAGALSANRASCHTAGQQSSSQHQPDSRSHALAHGSTNARYEPNMLETHDPNQNTSNSNSNSNNSHNLSGAPSEDTALSAAGTGAGAGTGNGTGHAATNGNLNSGAGAGGGGGPGSSIMSMEVPNWTLSTPIADSFGLFEEGQTDVFDFLPAMAGM</sequence>
<dbReference type="EMBL" id="JAOPJF010000007">
    <property type="protein sequence ID" value="KAK1148536.1"/>
    <property type="molecule type" value="Genomic_DNA"/>
</dbReference>
<comment type="caution">
    <text evidence="1">The sequence shown here is derived from an EMBL/GenBank/DDBJ whole genome shotgun (WGS) entry which is preliminary data.</text>
</comment>
<protein>
    <submittedName>
        <fullName evidence="1">Uncharacterized protein</fullName>
    </submittedName>
</protein>
<dbReference type="Proteomes" id="UP001177260">
    <property type="component" value="Unassembled WGS sequence"/>
</dbReference>
<organism evidence="1 2">
    <name type="scientific">Aspergillus melleus</name>
    <dbReference type="NCBI Taxonomy" id="138277"/>
    <lineage>
        <taxon>Eukaryota</taxon>
        <taxon>Fungi</taxon>
        <taxon>Dikarya</taxon>
        <taxon>Ascomycota</taxon>
        <taxon>Pezizomycotina</taxon>
        <taxon>Eurotiomycetes</taxon>
        <taxon>Eurotiomycetidae</taxon>
        <taxon>Eurotiales</taxon>
        <taxon>Aspergillaceae</taxon>
        <taxon>Aspergillus</taxon>
        <taxon>Aspergillus subgen. Circumdati</taxon>
    </lineage>
</organism>
<gene>
    <name evidence="1" type="ORF">N8T08_009542</name>
</gene>
<evidence type="ECO:0000313" key="2">
    <source>
        <dbReference type="Proteomes" id="UP001177260"/>
    </source>
</evidence>
<proteinExistence type="predicted"/>
<evidence type="ECO:0000313" key="1">
    <source>
        <dbReference type="EMBL" id="KAK1148536.1"/>
    </source>
</evidence>